<sequence length="149" mass="16994">MKLRSFQLSDVHAVQAIWKQTASREREEETLKVLSRQVADDRDLVLVAEIEGQVVGAIVGTMEKNVGFLYCLAVNPLFQGRGVGRRLTTMLEDRFRNKGVTRTQAVIDEGTEKLYPFYTHLGYQGVPSSFLVEKNWLFNVQENLKPISY</sequence>
<evidence type="ECO:0000259" key="3">
    <source>
        <dbReference type="PROSITE" id="PS51186"/>
    </source>
</evidence>
<accession>A0A1I6NQB8</accession>
<dbReference type="CDD" id="cd04301">
    <property type="entry name" value="NAT_SF"/>
    <property type="match status" value="1"/>
</dbReference>
<dbReference type="InterPro" id="IPR000182">
    <property type="entry name" value="GNAT_dom"/>
</dbReference>
<gene>
    <name evidence="4" type="ORF">SAMN05444972_10121</name>
</gene>
<dbReference type="InterPro" id="IPR016181">
    <property type="entry name" value="Acyl_CoA_acyltransferase"/>
</dbReference>
<dbReference type="SUPFAM" id="SSF55729">
    <property type="entry name" value="Acyl-CoA N-acyltransferases (Nat)"/>
    <property type="match status" value="1"/>
</dbReference>
<protein>
    <submittedName>
        <fullName evidence="4">Predicted N-acetyltransferase YhbS</fullName>
    </submittedName>
</protein>
<dbReference type="Proteomes" id="UP000198660">
    <property type="component" value="Unassembled WGS sequence"/>
</dbReference>
<reference evidence="5" key="1">
    <citation type="submission" date="2016-10" db="EMBL/GenBank/DDBJ databases">
        <authorList>
            <person name="Varghese N."/>
            <person name="Submissions S."/>
        </authorList>
    </citation>
    <scope>NUCLEOTIDE SEQUENCE [LARGE SCALE GENOMIC DNA]</scope>
    <source>
        <strain evidence="5">DSM 45789</strain>
    </source>
</reference>
<keyword evidence="2" id="KW-0012">Acyltransferase</keyword>
<dbReference type="PROSITE" id="PS51186">
    <property type="entry name" value="GNAT"/>
    <property type="match status" value="1"/>
</dbReference>
<keyword evidence="5" id="KW-1185">Reference proteome</keyword>
<dbReference type="OrthoDB" id="9796381at2"/>
<dbReference type="AlphaFoldDB" id="A0A1I6NQB8"/>
<dbReference type="GO" id="GO:0016747">
    <property type="term" value="F:acyltransferase activity, transferring groups other than amino-acyl groups"/>
    <property type="evidence" value="ECO:0007669"/>
    <property type="project" value="InterPro"/>
</dbReference>
<dbReference type="PANTHER" id="PTHR43877">
    <property type="entry name" value="AMINOALKYLPHOSPHONATE N-ACETYLTRANSFERASE-RELATED-RELATED"/>
    <property type="match status" value="1"/>
</dbReference>
<feature type="domain" description="N-acetyltransferase" evidence="3">
    <location>
        <begin position="1"/>
        <end position="148"/>
    </location>
</feature>
<organism evidence="4 5">
    <name type="scientific">Marininema halotolerans</name>
    <dbReference type="NCBI Taxonomy" id="1155944"/>
    <lineage>
        <taxon>Bacteria</taxon>
        <taxon>Bacillati</taxon>
        <taxon>Bacillota</taxon>
        <taxon>Bacilli</taxon>
        <taxon>Bacillales</taxon>
        <taxon>Thermoactinomycetaceae</taxon>
        <taxon>Marininema</taxon>
    </lineage>
</organism>
<dbReference type="EMBL" id="FPAA01000001">
    <property type="protein sequence ID" value="SFS30192.1"/>
    <property type="molecule type" value="Genomic_DNA"/>
</dbReference>
<evidence type="ECO:0000256" key="2">
    <source>
        <dbReference type="ARBA" id="ARBA00023315"/>
    </source>
</evidence>
<evidence type="ECO:0000313" key="5">
    <source>
        <dbReference type="Proteomes" id="UP000198660"/>
    </source>
</evidence>
<name>A0A1I6NQB8_9BACL</name>
<dbReference type="Gene3D" id="3.40.630.30">
    <property type="match status" value="1"/>
</dbReference>
<keyword evidence="1 4" id="KW-0808">Transferase</keyword>
<dbReference type="RefSeq" id="WP_091832018.1">
    <property type="nucleotide sequence ID" value="NZ_FPAA01000001.1"/>
</dbReference>
<evidence type="ECO:0000313" key="4">
    <source>
        <dbReference type="EMBL" id="SFS30192.1"/>
    </source>
</evidence>
<dbReference type="InterPro" id="IPR050832">
    <property type="entry name" value="Bact_Acetyltransf"/>
</dbReference>
<evidence type="ECO:0000256" key="1">
    <source>
        <dbReference type="ARBA" id="ARBA00022679"/>
    </source>
</evidence>
<dbReference type="Pfam" id="PF00583">
    <property type="entry name" value="Acetyltransf_1"/>
    <property type="match status" value="1"/>
</dbReference>
<proteinExistence type="predicted"/>